<evidence type="ECO:0000256" key="6">
    <source>
        <dbReference type="SAM" id="MobiDB-lite"/>
    </source>
</evidence>
<comment type="similarity">
    <text evidence="2">Belongs to the transposase 11 family.</text>
</comment>
<name>A0A0F7KF25_9PROT</name>
<dbReference type="GO" id="GO:0004803">
    <property type="term" value="F:transposase activity"/>
    <property type="evidence" value="ECO:0007669"/>
    <property type="project" value="InterPro"/>
</dbReference>
<dbReference type="InterPro" id="IPR002559">
    <property type="entry name" value="Transposase_11"/>
</dbReference>
<gene>
    <name evidence="9" type="ORF">AAW31_01910</name>
    <name evidence="10" type="ORF">AAW31_10120</name>
</gene>
<evidence type="ECO:0000256" key="5">
    <source>
        <dbReference type="ARBA" id="ARBA00023172"/>
    </source>
</evidence>
<dbReference type="EMBL" id="CP011451">
    <property type="protein sequence ID" value="AKH38091.1"/>
    <property type="molecule type" value="Genomic_DNA"/>
</dbReference>
<dbReference type="Pfam" id="PF01609">
    <property type="entry name" value="DDE_Tnp_1"/>
    <property type="match status" value="1"/>
</dbReference>
<dbReference type="EMBL" id="CP011451">
    <property type="protein sequence ID" value="AKH36840.1"/>
    <property type="molecule type" value="Genomic_DNA"/>
</dbReference>
<evidence type="ECO:0000313" key="11">
    <source>
        <dbReference type="Proteomes" id="UP000034156"/>
    </source>
</evidence>
<dbReference type="InterPro" id="IPR047959">
    <property type="entry name" value="Transpos_IS5"/>
</dbReference>
<feature type="domain" description="Transposase IS4-like" evidence="7">
    <location>
        <begin position="137"/>
        <end position="330"/>
    </location>
</feature>
<reference evidence="10 11" key="2">
    <citation type="journal article" date="2016" name="Genome Announc.">
        <title>Genome Sequence of Nitrosomonas communis Strain Nm2, a Mesophilic Ammonia-Oxidizing Bacterium Isolated from Mediterranean Soil.</title>
        <authorList>
            <person name="Kozlowski J.A."/>
            <person name="Kits K.D."/>
            <person name="Stein L.Y."/>
        </authorList>
    </citation>
    <scope>NUCLEOTIDE SEQUENCE [LARGE SCALE GENOMIC DNA]</scope>
    <source>
        <strain evidence="10 11">Nm2</strain>
    </source>
</reference>
<dbReference type="PANTHER" id="PTHR35604:SF2">
    <property type="entry name" value="TRANSPOSASE INSH FOR INSERTION SEQUENCE ELEMENT IS5A-RELATED"/>
    <property type="match status" value="1"/>
</dbReference>
<comment type="function">
    <text evidence="1">Involved in the transposition of the insertion sequence IS5.</text>
</comment>
<evidence type="ECO:0000256" key="4">
    <source>
        <dbReference type="ARBA" id="ARBA00023125"/>
    </source>
</evidence>
<evidence type="ECO:0000313" key="9">
    <source>
        <dbReference type="EMBL" id="AKH36840.1"/>
    </source>
</evidence>
<accession>A0A0F7KF25</accession>
<evidence type="ECO:0000259" key="8">
    <source>
        <dbReference type="Pfam" id="PF05598"/>
    </source>
</evidence>
<feature type="domain" description="Transposase InsH N-terminal" evidence="8">
    <location>
        <begin position="14"/>
        <end position="110"/>
    </location>
</feature>
<dbReference type="GO" id="GO:0006313">
    <property type="term" value="P:DNA transposition"/>
    <property type="evidence" value="ECO:0007669"/>
    <property type="project" value="InterPro"/>
</dbReference>
<feature type="region of interest" description="Disordered" evidence="6">
    <location>
        <begin position="267"/>
        <end position="288"/>
    </location>
</feature>
<dbReference type="PATRIC" id="fig|44574.3.peg.2455"/>
<dbReference type="GO" id="GO:0003677">
    <property type="term" value="F:DNA binding"/>
    <property type="evidence" value="ECO:0007669"/>
    <property type="project" value="UniProtKB-KW"/>
</dbReference>
<evidence type="ECO:0000256" key="1">
    <source>
        <dbReference type="ARBA" id="ARBA00003544"/>
    </source>
</evidence>
<dbReference type="KEGG" id="nco:AAW31_10120"/>
<keyword evidence="3" id="KW-0815">Transposition</keyword>
<protein>
    <recommendedName>
        <fullName evidence="12">Transposase</fullName>
    </recommendedName>
</protein>
<keyword evidence="11" id="KW-1185">Reference proteome</keyword>
<evidence type="ECO:0000256" key="3">
    <source>
        <dbReference type="ARBA" id="ARBA00022578"/>
    </source>
</evidence>
<dbReference type="AlphaFoldDB" id="A0A0F7KF25"/>
<sequence>MQLGFFDLDNRYAQLSKLNDPLEELNRIIDWNLFADLLAETTTKPRKSEAGRKPFDRVMLFKMLVLQRMNNLSDDRLEYQVRDRLSFMRFLGLGLAGVVPDAKTMWSFREELKENHLMDRLFARFDECLRELEVELKSGQIIDATFVSVPKQRNTREENKMIKEDAVPIEWGQNPHKLAQKDIDARWTKKNSESFYGYKDHVNMDRDTKLITTWEVTSAQIHDSQVLEEVLQSPEVGGADIYADSAYRSNAQEESLVTSKYTSQIHEKGARNHPLTQAQKSSNKEKSRVRARVEHVFGSMTNELGGITIRTIGYGRAKVHIGLLNLVYNIKHVATLIRKGYFSFDRVSAPEMA</sequence>
<reference evidence="11" key="1">
    <citation type="submission" date="2015-05" db="EMBL/GenBank/DDBJ databases">
        <title>Draft genome of Nitrosomonas communis strain Nm2.</title>
        <authorList>
            <person name="Kozlowski J.A."/>
            <person name="Kits K.D."/>
            <person name="Stein L.Y."/>
        </authorList>
    </citation>
    <scope>NUCLEOTIDE SEQUENCE [LARGE SCALE GENOMIC DNA]</scope>
    <source>
        <strain evidence="11">Nm2</strain>
    </source>
</reference>
<proteinExistence type="inferred from homology"/>
<evidence type="ECO:0000256" key="2">
    <source>
        <dbReference type="ARBA" id="ARBA00010075"/>
    </source>
</evidence>
<evidence type="ECO:0000259" key="7">
    <source>
        <dbReference type="Pfam" id="PF01609"/>
    </source>
</evidence>
<dbReference type="InterPro" id="IPR008490">
    <property type="entry name" value="Transposase_InsH_N"/>
</dbReference>
<dbReference type="NCBIfam" id="NF033581">
    <property type="entry name" value="transpos_IS5_4"/>
    <property type="match status" value="1"/>
</dbReference>
<dbReference type="RefSeq" id="WP_046848942.1">
    <property type="nucleotide sequence ID" value="NZ_CP011451.1"/>
</dbReference>
<keyword evidence="4" id="KW-0238">DNA-binding</keyword>
<evidence type="ECO:0000313" key="10">
    <source>
        <dbReference type="EMBL" id="AKH38091.1"/>
    </source>
</evidence>
<dbReference type="PANTHER" id="PTHR35604">
    <property type="entry name" value="TRANSPOSASE INSH FOR INSERTION SEQUENCE ELEMENT IS5A-RELATED"/>
    <property type="match status" value="1"/>
</dbReference>
<dbReference type="Proteomes" id="UP000034156">
    <property type="component" value="Chromosome"/>
</dbReference>
<dbReference type="KEGG" id="nco:AAW31_01910"/>
<evidence type="ECO:0008006" key="12">
    <source>
        <dbReference type="Google" id="ProtNLM"/>
    </source>
</evidence>
<keyword evidence="5" id="KW-0233">DNA recombination</keyword>
<dbReference type="Pfam" id="PF05598">
    <property type="entry name" value="DUF772"/>
    <property type="match status" value="1"/>
</dbReference>
<organism evidence="10 11">
    <name type="scientific">Nitrosomonas communis</name>
    <dbReference type="NCBI Taxonomy" id="44574"/>
    <lineage>
        <taxon>Bacteria</taxon>
        <taxon>Pseudomonadati</taxon>
        <taxon>Pseudomonadota</taxon>
        <taxon>Betaproteobacteria</taxon>
        <taxon>Nitrosomonadales</taxon>
        <taxon>Nitrosomonadaceae</taxon>
        <taxon>Nitrosomonas</taxon>
    </lineage>
</organism>